<comment type="caution">
    <text evidence="2">The sequence shown here is derived from an EMBL/GenBank/DDBJ whole genome shotgun (WGS) entry which is preliminary data.</text>
</comment>
<sequence>MPAQPTPFEDLPAHERQLRARLKIFTRLALGASVIGYVQMMYSGWFIVSALIFLLVALVCGLLALVTMYRLKANPLDYALMGFLMLGCLFMVFSGSVQLIFLDQTNAYADCLNNAATLSRQEQCNVQLKDSMLGGVLRTN</sequence>
<organism evidence="2 3">
    <name type="scientific">Rothia aerolata</name>
    <dbReference type="NCBI Taxonomy" id="1812262"/>
    <lineage>
        <taxon>Bacteria</taxon>
        <taxon>Bacillati</taxon>
        <taxon>Actinomycetota</taxon>
        <taxon>Actinomycetes</taxon>
        <taxon>Micrococcales</taxon>
        <taxon>Micrococcaceae</taxon>
        <taxon>Rothia</taxon>
    </lineage>
</organism>
<evidence type="ECO:0000313" key="2">
    <source>
        <dbReference type="EMBL" id="GGH62578.1"/>
    </source>
</evidence>
<proteinExistence type="predicted"/>
<dbReference type="EMBL" id="BMDC01000002">
    <property type="protein sequence ID" value="GGH62578.1"/>
    <property type="molecule type" value="Genomic_DNA"/>
</dbReference>
<keyword evidence="3" id="KW-1185">Reference proteome</keyword>
<feature type="transmembrane region" description="Helical" evidence="1">
    <location>
        <begin position="78"/>
        <end position="101"/>
    </location>
</feature>
<keyword evidence="1" id="KW-0472">Membrane</keyword>
<dbReference type="AlphaFoldDB" id="A0A917IU50"/>
<protein>
    <submittedName>
        <fullName evidence="2">Uncharacterized protein</fullName>
    </submittedName>
</protein>
<name>A0A917IU50_9MICC</name>
<evidence type="ECO:0000313" key="3">
    <source>
        <dbReference type="Proteomes" id="UP000600171"/>
    </source>
</evidence>
<keyword evidence="1" id="KW-1133">Transmembrane helix</keyword>
<reference evidence="2 3" key="1">
    <citation type="journal article" date="2014" name="Int. J. Syst. Evol. Microbiol.">
        <title>Complete genome sequence of Corynebacterium casei LMG S-19264T (=DSM 44701T), isolated from a smear-ripened cheese.</title>
        <authorList>
            <consortium name="US DOE Joint Genome Institute (JGI-PGF)"/>
            <person name="Walter F."/>
            <person name="Albersmeier A."/>
            <person name="Kalinowski J."/>
            <person name="Ruckert C."/>
        </authorList>
    </citation>
    <scope>NUCLEOTIDE SEQUENCE [LARGE SCALE GENOMIC DNA]</scope>
    <source>
        <strain evidence="2 3">CCM 8669</strain>
    </source>
</reference>
<feature type="transmembrane region" description="Helical" evidence="1">
    <location>
        <begin position="24"/>
        <end position="40"/>
    </location>
</feature>
<evidence type="ECO:0000256" key="1">
    <source>
        <dbReference type="SAM" id="Phobius"/>
    </source>
</evidence>
<dbReference type="Proteomes" id="UP000600171">
    <property type="component" value="Unassembled WGS sequence"/>
</dbReference>
<keyword evidence="1" id="KW-0812">Transmembrane</keyword>
<gene>
    <name evidence="2" type="ORF">GCM10007359_12950</name>
</gene>
<dbReference type="RefSeq" id="WP_188359556.1">
    <property type="nucleotide sequence ID" value="NZ_BMDC01000002.1"/>
</dbReference>
<accession>A0A917IU50</accession>
<feature type="transmembrane region" description="Helical" evidence="1">
    <location>
        <begin position="46"/>
        <end position="66"/>
    </location>
</feature>